<evidence type="ECO:0000256" key="5">
    <source>
        <dbReference type="ARBA" id="ARBA00022989"/>
    </source>
</evidence>
<dbReference type="Gene3D" id="1.20.144.10">
    <property type="entry name" value="Phosphatidic acid phosphatase type 2/haloperoxidase"/>
    <property type="match status" value="1"/>
</dbReference>
<evidence type="ECO:0000256" key="7">
    <source>
        <dbReference type="SAM" id="Phobius"/>
    </source>
</evidence>
<dbReference type="EMBL" id="QUNI01000003">
    <property type="protein sequence ID" value="REH00091.1"/>
    <property type="molecule type" value="Genomic_DNA"/>
</dbReference>
<dbReference type="PANTHER" id="PTHR14969:SF62">
    <property type="entry name" value="DECAPRENYLPHOSPHORYL-5-PHOSPHORIBOSE PHOSPHATASE RV3807C-RELATED"/>
    <property type="match status" value="1"/>
</dbReference>
<feature type="transmembrane region" description="Helical" evidence="7">
    <location>
        <begin position="180"/>
        <end position="202"/>
    </location>
</feature>
<dbReference type="PROSITE" id="PS51257">
    <property type="entry name" value="PROKAR_LIPOPROTEIN"/>
    <property type="match status" value="1"/>
</dbReference>
<comment type="caution">
    <text evidence="9">The sequence shown here is derived from an EMBL/GenBank/DDBJ whole genome shotgun (WGS) entry which is preliminary data.</text>
</comment>
<feature type="transmembrane region" description="Helical" evidence="7">
    <location>
        <begin position="82"/>
        <end position="100"/>
    </location>
</feature>
<feature type="domain" description="Phosphatidic acid phosphatase type 2/haloperoxidase" evidence="8">
    <location>
        <begin position="82"/>
        <end position="199"/>
    </location>
</feature>
<dbReference type="SMART" id="SM00014">
    <property type="entry name" value="acidPPc"/>
    <property type="match status" value="1"/>
</dbReference>
<dbReference type="GO" id="GO:0016787">
    <property type="term" value="F:hydrolase activity"/>
    <property type="evidence" value="ECO:0007669"/>
    <property type="project" value="UniProtKB-KW"/>
</dbReference>
<organism evidence="9 10">
    <name type="scientific">Flavobacterium aquicola</name>
    <dbReference type="NCBI Taxonomy" id="1682742"/>
    <lineage>
        <taxon>Bacteria</taxon>
        <taxon>Pseudomonadati</taxon>
        <taxon>Bacteroidota</taxon>
        <taxon>Flavobacteriia</taxon>
        <taxon>Flavobacteriales</taxon>
        <taxon>Flavobacteriaceae</taxon>
        <taxon>Flavobacterium</taxon>
    </lineage>
</organism>
<name>A0A3E0EQT4_9FLAO</name>
<protein>
    <submittedName>
        <fullName evidence="9">Membrane-associated phospholipid phosphatase</fullName>
    </submittedName>
</protein>
<keyword evidence="6 7" id="KW-0472">Membrane</keyword>
<feature type="transmembrane region" description="Helical" evidence="7">
    <location>
        <begin position="12"/>
        <end position="35"/>
    </location>
</feature>
<keyword evidence="3 7" id="KW-0812">Transmembrane</keyword>
<dbReference type="InterPro" id="IPR000326">
    <property type="entry name" value="PAP2/HPO"/>
</dbReference>
<dbReference type="Pfam" id="PF01569">
    <property type="entry name" value="PAP2"/>
    <property type="match status" value="1"/>
</dbReference>
<evidence type="ECO:0000256" key="3">
    <source>
        <dbReference type="ARBA" id="ARBA00022692"/>
    </source>
</evidence>
<evidence type="ECO:0000256" key="1">
    <source>
        <dbReference type="ARBA" id="ARBA00004651"/>
    </source>
</evidence>
<dbReference type="Proteomes" id="UP000257136">
    <property type="component" value="Unassembled WGS sequence"/>
</dbReference>
<dbReference type="PANTHER" id="PTHR14969">
    <property type="entry name" value="SPHINGOSINE-1-PHOSPHATE PHOSPHOHYDROLASE"/>
    <property type="match status" value="1"/>
</dbReference>
<keyword evidence="10" id="KW-1185">Reference proteome</keyword>
<evidence type="ECO:0000256" key="4">
    <source>
        <dbReference type="ARBA" id="ARBA00022801"/>
    </source>
</evidence>
<evidence type="ECO:0000313" key="10">
    <source>
        <dbReference type="Proteomes" id="UP000257136"/>
    </source>
</evidence>
<gene>
    <name evidence="9" type="ORF">C8P67_10359</name>
</gene>
<evidence type="ECO:0000259" key="8">
    <source>
        <dbReference type="SMART" id="SM00014"/>
    </source>
</evidence>
<evidence type="ECO:0000256" key="6">
    <source>
        <dbReference type="ARBA" id="ARBA00023136"/>
    </source>
</evidence>
<dbReference type="GO" id="GO:0005886">
    <property type="term" value="C:plasma membrane"/>
    <property type="evidence" value="ECO:0007669"/>
    <property type="project" value="UniProtKB-SubCell"/>
</dbReference>
<dbReference type="SUPFAM" id="SSF48317">
    <property type="entry name" value="Acid phosphatase/Vanadium-dependent haloperoxidase"/>
    <property type="match status" value="1"/>
</dbReference>
<keyword evidence="2" id="KW-1003">Cell membrane</keyword>
<dbReference type="RefSeq" id="WP_115811159.1">
    <property type="nucleotide sequence ID" value="NZ_QUNI01000003.1"/>
</dbReference>
<dbReference type="OrthoDB" id="9773582at2"/>
<dbReference type="AlphaFoldDB" id="A0A3E0EQT4"/>
<proteinExistence type="predicted"/>
<keyword evidence="5 7" id="KW-1133">Transmembrane helix</keyword>
<keyword evidence="4" id="KW-0378">Hydrolase</keyword>
<feature type="transmembrane region" description="Helical" evidence="7">
    <location>
        <begin position="55"/>
        <end position="75"/>
    </location>
</feature>
<feature type="transmembrane region" description="Helical" evidence="7">
    <location>
        <begin position="157"/>
        <end position="174"/>
    </location>
</feature>
<sequence length="237" mass="27368">MKSLTEIITKNNFFYISVLLLIIACSLFLCIYSRAEGFVLMNSFHSTALTIFFKNITYCGDGLFTLILFAIIMFFFKKHRELGLLLLIGYLSSGILSQIIKNFVFSPRPNAYFAYYHPNYHLDTFLKIKSYRSFPSGHTASVFAMSTILTNYFKKRYLYPLLLLFAVTIGYSRIYLAQHFLIDVLAGAIIGVLSGTFCILWYSKNKIKINKIIIQLTQKLLLRMQNFKTQDKPKANI</sequence>
<reference evidence="9 10" key="1">
    <citation type="submission" date="2018-08" db="EMBL/GenBank/DDBJ databases">
        <title>Genomic Encyclopedia of Archaeal and Bacterial Type Strains, Phase II (KMG-II): from individual species to whole genera.</title>
        <authorList>
            <person name="Goeker M."/>
        </authorList>
    </citation>
    <scope>NUCLEOTIDE SEQUENCE [LARGE SCALE GENOMIC DNA]</scope>
    <source>
        <strain evidence="9 10">DSM 100880</strain>
    </source>
</reference>
<dbReference type="InterPro" id="IPR036938">
    <property type="entry name" value="PAP2/HPO_sf"/>
</dbReference>
<feature type="transmembrane region" description="Helical" evidence="7">
    <location>
        <begin position="133"/>
        <end position="150"/>
    </location>
</feature>
<comment type="subcellular location">
    <subcellularLocation>
        <location evidence="1">Cell membrane</location>
        <topology evidence="1">Multi-pass membrane protein</topology>
    </subcellularLocation>
</comment>
<evidence type="ECO:0000256" key="2">
    <source>
        <dbReference type="ARBA" id="ARBA00022475"/>
    </source>
</evidence>
<accession>A0A3E0EQT4</accession>
<evidence type="ECO:0000313" key="9">
    <source>
        <dbReference type="EMBL" id="REH00091.1"/>
    </source>
</evidence>